<keyword evidence="4 6" id="KW-1133">Transmembrane helix</keyword>
<dbReference type="InterPro" id="IPR001851">
    <property type="entry name" value="ABC_transp_permease"/>
</dbReference>
<proteinExistence type="predicted"/>
<keyword evidence="2" id="KW-1003">Cell membrane</keyword>
<dbReference type="PANTHER" id="PTHR32196:SF72">
    <property type="entry name" value="RIBOSE IMPORT PERMEASE PROTEIN RBSC"/>
    <property type="match status" value="1"/>
</dbReference>
<keyword evidence="5 6" id="KW-0472">Membrane</keyword>
<evidence type="ECO:0000256" key="5">
    <source>
        <dbReference type="ARBA" id="ARBA00023136"/>
    </source>
</evidence>
<keyword evidence="3 6" id="KW-0812">Transmembrane</keyword>
<dbReference type="CDD" id="cd06579">
    <property type="entry name" value="TM_PBP1_transp_AraH_like"/>
    <property type="match status" value="1"/>
</dbReference>
<protein>
    <submittedName>
        <fullName evidence="7">Ribose transport system permease protein RbsC</fullName>
    </submittedName>
</protein>
<accession>A0A1V5SVD0</accession>
<gene>
    <name evidence="7" type="primary">rbsC_10</name>
    <name evidence="7" type="ORF">BWY41_01072</name>
</gene>
<sequence>MNQNLSDEHRKNWDVLSIFQYLYQQQSISMLFILIIMWVILSLLSPYFFTVNNLFEITLQSAVIALIAAGESFVIFSGGIDLSVGSVFAFSAIVGGLALQFSGSVIVSLMASIGAGLFAGFCNGLAIIKLKIPPFVATLGMMGIARGLALILCNGVPIYGLPREYLWIGQGRIAGIVPVPTIIVIILFTVMYFVLRNTRFGRFTYSIGSNPEATRLSGIKVSSVTLGIFMICGMFAAIAAVIESARLGTMQPASGNGYELLAIGSVFIGGASIYGGEGNIFASLIGALLVTTIRNGLNILGVSAFYQYVVNGLIIIFAVAADQIRRKH</sequence>
<feature type="transmembrane region" description="Helical" evidence="6">
    <location>
        <begin position="105"/>
        <end position="128"/>
    </location>
</feature>
<dbReference type="AlphaFoldDB" id="A0A1V5SVD0"/>
<dbReference type="PANTHER" id="PTHR32196">
    <property type="entry name" value="ABC TRANSPORTER PERMEASE PROTEIN YPHD-RELATED-RELATED"/>
    <property type="match status" value="1"/>
</dbReference>
<feature type="transmembrane region" description="Helical" evidence="6">
    <location>
        <begin position="28"/>
        <end position="49"/>
    </location>
</feature>
<evidence type="ECO:0000256" key="4">
    <source>
        <dbReference type="ARBA" id="ARBA00022989"/>
    </source>
</evidence>
<feature type="transmembrane region" description="Helical" evidence="6">
    <location>
        <begin position="224"/>
        <end position="242"/>
    </location>
</feature>
<evidence type="ECO:0000313" key="7">
    <source>
        <dbReference type="EMBL" id="OQA58438.1"/>
    </source>
</evidence>
<dbReference type="GO" id="GO:0005886">
    <property type="term" value="C:plasma membrane"/>
    <property type="evidence" value="ECO:0007669"/>
    <property type="project" value="UniProtKB-SubCell"/>
</dbReference>
<evidence type="ECO:0000256" key="2">
    <source>
        <dbReference type="ARBA" id="ARBA00022475"/>
    </source>
</evidence>
<feature type="transmembrane region" description="Helical" evidence="6">
    <location>
        <begin position="297"/>
        <end position="321"/>
    </location>
</feature>
<organism evidence="7">
    <name type="scientific">Candidatus Atribacter allofermentans</name>
    <dbReference type="NCBI Taxonomy" id="1852833"/>
    <lineage>
        <taxon>Bacteria</taxon>
        <taxon>Pseudomonadati</taxon>
        <taxon>Atribacterota</taxon>
        <taxon>Atribacteria</taxon>
        <taxon>Atribacterales</taxon>
        <taxon>Atribacteraceae</taxon>
        <taxon>Atribacter</taxon>
    </lineage>
</organism>
<feature type="transmembrane region" description="Helical" evidence="6">
    <location>
        <begin position="135"/>
        <end position="161"/>
    </location>
</feature>
<name>A0A1V5SVD0_9BACT</name>
<evidence type="ECO:0000256" key="1">
    <source>
        <dbReference type="ARBA" id="ARBA00004651"/>
    </source>
</evidence>
<evidence type="ECO:0000256" key="6">
    <source>
        <dbReference type="SAM" id="Phobius"/>
    </source>
</evidence>
<dbReference type="Pfam" id="PF02653">
    <property type="entry name" value="BPD_transp_2"/>
    <property type="match status" value="1"/>
</dbReference>
<evidence type="ECO:0000256" key="3">
    <source>
        <dbReference type="ARBA" id="ARBA00022692"/>
    </source>
</evidence>
<reference evidence="7" key="1">
    <citation type="submission" date="2017-02" db="EMBL/GenBank/DDBJ databases">
        <title>Delving into the versatile metabolic prowess of the omnipresent phylum Bacteroidetes.</title>
        <authorList>
            <person name="Nobu M.K."/>
            <person name="Mei R."/>
            <person name="Narihiro T."/>
            <person name="Kuroda K."/>
            <person name="Liu W.-T."/>
        </authorList>
    </citation>
    <scope>NUCLEOTIDE SEQUENCE</scope>
    <source>
        <strain evidence="7">ADurb.Bin276</strain>
    </source>
</reference>
<comment type="caution">
    <text evidence="7">The sequence shown here is derived from an EMBL/GenBank/DDBJ whole genome shotgun (WGS) entry which is preliminary data.</text>
</comment>
<dbReference type="Proteomes" id="UP000485569">
    <property type="component" value="Unassembled WGS sequence"/>
</dbReference>
<feature type="transmembrane region" description="Helical" evidence="6">
    <location>
        <begin position="262"/>
        <end position="290"/>
    </location>
</feature>
<dbReference type="EMBL" id="MWBQ01000074">
    <property type="protein sequence ID" value="OQA58438.1"/>
    <property type="molecule type" value="Genomic_DNA"/>
</dbReference>
<feature type="transmembrane region" description="Helical" evidence="6">
    <location>
        <begin position="173"/>
        <end position="195"/>
    </location>
</feature>
<dbReference type="GO" id="GO:0022857">
    <property type="term" value="F:transmembrane transporter activity"/>
    <property type="evidence" value="ECO:0007669"/>
    <property type="project" value="InterPro"/>
</dbReference>
<comment type="subcellular location">
    <subcellularLocation>
        <location evidence="1">Cell membrane</location>
        <topology evidence="1">Multi-pass membrane protein</topology>
    </subcellularLocation>
</comment>
<feature type="transmembrane region" description="Helical" evidence="6">
    <location>
        <begin position="82"/>
        <end position="99"/>
    </location>
</feature>
<feature type="transmembrane region" description="Helical" evidence="6">
    <location>
        <begin position="55"/>
        <end position="75"/>
    </location>
</feature>